<dbReference type="AlphaFoldDB" id="A0A6A5ZJ69"/>
<keyword evidence="3" id="KW-1185">Reference proteome</keyword>
<evidence type="ECO:0000313" key="2">
    <source>
        <dbReference type="EMBL" id="KAF2119670.1"/>
    </source>
</evidence>
<name>A0A6A5ZJ69_9PLEO</name>
<sequence length="201" mass="22957">MAKVLSLPMVMSLLRRSVTQALSISRFFAHSCSNTSILLSLQSLYSYGERFELAGLYQGLTTAMSSLVFNGLPAPGGGCDSPSTFKRQARDRPYEYLQRLLIPFDFMIAPNMASCSGCQRYNFHCHPLRRAKSPRPRVLPSSSLGEEPCFESPYHEHYFTYLGIGGLWLHRLKGTYSDQFQVCYFGWEAQRKLQFSFIHRQ</sequence>
<dbReference type="EMBL" id="ML977315">
    <property type="protein sequence ID" value="KAF2119670.1"/>
    <property type="molecule type" value="Genomic_DNA"/>
</dbReference>
<evidence type="ECO:0000256" key="1">
    <source>
        <dbReference type="SAM" id="SignalP"/>
    </source>
</evidence>
<gene>
    <name evidence="2" type="ORF">BDV96DRAFT_350751</name>
</gene>
<protein>
    <submittedName>
        <fullName evidence="2">Uncharacterized protein</fullName>
    </submittedName>
</protein>
<feature type="signal peptide" evidence="1">
    <location>
        <begin position="1"/>
        <end position="21"/>
    </location>
</feature>
<keyword evidence="1" id="KW-0732">Signal</keyword>
<dbReference type="Proteomes" id="UP000799770">
    <property type="component" value="Unassembled WGS sequence"/>
</dbReference>
<evidence type="ECO:0000313" key="3">
    <source>
        <dbReference type="Proteomes" id="UP000799770"/>
    </source>
</evidence>
<organism evidence="2 3">
    <name type="scientific">Lophiotrema nucula</name>
    <dbReference type="NCBI Taxonomy" id="690887"/>
    <lineage>
        <taxon>Eukaryota</taxon>
        <taxon>Fungi</taxon>
        <taxon>Dikarya</taxon>
        <taxon>Ascomycota</taxon>
        <taxon>Pezizomycotina</taxon>
        <taxon>Dothideomycetes</taxon>
        <taxon>Pleosporomycetidae</taxon>
        <taxon>Pleosporales</taxon>
        <taxon>Lophiotremataceae</taxon>
        <taxon>Lophiotrema</taxon>
    </lineage>
</organism>
<feature type="chain" id="PRO_5025654698" evidence="1">
    <location>
        <begin position="22"/>
        <end position="201"/>
    </location>
</feature>
<reference evidence="2" key="1">
    <citation type="journal article" date="2020" name="Stud. Mycol.">
        <title>101 Dothideomycetes genomes: a test case for predicting lifestyles and emergence of pathogens.</title>
        <authorList>
            <person name="Haridas S."/>
            <person name="Albert R."/>
            <person name="Binder M."/>
            <person name="Bloem J."/>
            <person name="Labutti K."/>
            <person name="Salamov A."/>
            <person name="Andreopoulos B."/>
            <person name="Baker S."/>
            <person name="Barry K."/>
            <person name="Bills G."/>
            <person name="Bluhm B."/>
            <person name="Cannon C."/>
            <person name="Castanera R."/>
            <person name="Culley D."/>
            <person name="Daum C."/>
            <person name="Ezra D."/>
            <person name="Gonzalez J."/>
            <person name="Henrissat B."/>
            <person name="Kuo A."/>
            <person name="Liang C."/>
            <person name="Lipzen A."/>
            <person name="Lutzoni F."/>
            <person name="Magnuson J."/>
            <person name="Mondo S."/>
            <person name="Nolan M."/>
            <person name="Ohm R."/>
            <person name="Pangilinan J."/>
            <person name="Park H.-J."/>
            <person name="Ramirez L."/>
            <person name="Alfaro M."/>
            <person name="Sun H."/>
            <person name="Tritt A."/>
            <person name="Yoshinaga Y."/>
            <person name="Zwiers L.-H."/>
            <person name="Turgeon B."/>
            <person name="Goodwin S."/>
            <person name="Spatafora J."/>
            <person name="Crous P."/>
            <person name="Grigoriev I."/>
        </authorList>
    </citation>
    <scope>NUCLEOTIDE SEQUENCE</scope>
    <source>
        <strain evidence="2">CBS 627.86</strain>
    </source>
</reference>
<accession>A0A6A5ZJ69</accession>
<proteinExistence type="predicted"/>